<feature type="region of interest" description="Disordered" evidence="10">
    <location>
        <begin position="132"/>
        <end position="229"/>
    </location>
</feature>
<evidence type="ECO:0008006" key="15">
    <source>
        <dbReference type="Google" id="ProtNLM"/>
    </source>
</evidence>
<keyword evidence="7" id="KW-0238">DNA-binding</keyword>
<dbReference type="InterPro" id="IPR033599">
    <property type="entry name" value="TAF1B/Rrn7"/>
</dbReference>
<dbReference type="InterPro" id="IPR048538">
    <property type="entry name" value="Rrn7_cyclin_C"/>
</dbReference>
<evidence type="ECO:0000256" key="10">
    <source>
        <dbReference type="SAM" id="MobiDB-lite"/>
    </source>
</evidence>
<feature type="compositionally biased region" description="Basic and acidic residues" evidence="10">
    <location>
        <begin position="161"/>
        <end position="172"/>
    </location>
</feature>
<evidence type="ECO:0000256" key="3">
    <source>
        <dbReference type="ARBA" id="ARBA00022723"/>
    </source>
</evidence>
<proteinExistence type="inferred from homology"/>
<evidence type="ECO:0000256" key="1">
    <source>
        <dbReference type="ARBA" id="ARBA00004604"/>
    </source>
</evidence>
<keyword evidence="3" id="KW-0479">Metal-binding</keyword>
<dbReference type="GO" id="GO:0070860">
    <property type="term" value="C:RNA polymerase I core factor complex"/>
    <property type="evidence" value="ECO:0007669"/>
    <property type="project" value="InterPro"/>
</dbReference>
<dbReference type="GO" id="GO:0042790">
    <property type="term" value="P:nucleolar large rRNA transcription by RNA polymerase I"/>
    <property type="evidence" value="ECO:0007669"/>
    <property type="project" value="TreeGrafter"/>
</dbReference>
<accession>A0A8E2DR41</accession>
<evidence type="ECO:0000256" key="8">
    <source>
        <dbReference type="ARBA" id="ARBA00023163"/>
    </source>
</evidence>
<evidence type="ECO:0000256" key="6">
    <source>
        <dbReference type="ARBA" id="ARBA00023015"/>
    </source>
</evidence>
<feature type="domain" description="Rrn7/TAF1B N-terminal cyclin" evidence="11">
    <location>
        <begin position="192"/>
        <end position="280"/>
    </location>
</feature>
<dbReference type="PANTHER" id="PTHR31576">
    <property type="entry name" value="TATA BOX-BINDING PROTEIN-ASSOCIATED FACTOR RNA POLYMERASE I SUBUNIT B"/>
    <property type="match status" value="1"/>
</dbReference>
<dbReference type="Pfam" id="PF20644">
    <property type="entry name" value="Rrn7_cyclin_N"/>
    <property type="match status" value="1"/>
</dbReference>
<keyword evidence="5" id="KW-0862">Zinc</keyword>
<comment type="subcellular location">
    <subcellularLocation>
        <location evidence="1">Nucleus</location>
        <location evidence="1">Nucleolus</location>
    </subcellularLocation>
</comment>
<evidence type="ECO:0000313" key="14">
    <source>
        <dbReference type="Proteomes" id="UP000250043"/>
    </source>
</evidence>
<evidence type="ECO:0000256" key="2">
    <source>
        <dbReference type="ARBA" id="ARBA00006899"/>
    </source>
</evidence>
<organism evidence="13 14">
    <name type="scientific">Obba rivulosa</name>
    <dbReference type="NCBI Taxonomy" id="1052685"/>
    <lineage>
        <taxon>Eukaryota</taxon>
        <taxon>Fungi</taxon>
        <taxon>Dikarya</taxon>
        <taxon>Basidiomycota</taxon>
        <taxon>Agaricomycotina</taxon>
        <taxon>Agaricomycetes</taxon>
        <taxon>Polyporales</taxon>
        <taxon>Gelatoporiaceae</taxon>
        <taxon>Obba</taxon>
    </lineage>
</organism>
<dbReference type="InterPro" id="IPR048540">
    <property type="entry name" value="Rrn7_cyclin_N"/>
</dbReference>
<name>A0A8E2DR41_9APHY</name>
<evidence type="ECO:0000256" key="4">
    <source>
        <dbReference type="ARBA" id="ARBA00022771"/>
    </source>
</evidence>
<dbReference type="Proteomes" id="UP000250043">
    <property type="component" value="Unassembled WGS sequence"/>
</dbReference>
<comment type="similarity">
    <text evidence="2">Belongs to the RRN7/TAF1B family.</text>
</comment>
<keyword evidence="9" id="KW-0539">Nucleus</keyword>
<evidence type="ECO:0000259" key="11">
    <source>
        <dbReference type="Pfam" id="PF20644"/>
    </source>
</evidence>
<evidence type="ECO:0000256" key="9">
    <source>
        <dbReference type="ARBA" id="ARBA00023242"/>
    </source>
</evidence>
<dbReference type="OrthoDB" id="428577at2759"/>
<dbReference type="AlphaFoldDB" id="A0A8E2DR41"/>
<keyword evidence="14" id="KW-1185">Reference proteome</keyword>
<dbReference type="GO" id="GO:0008270">
    <property type="term" value="F:zinc ion binding"/>
    <property type="evidence" value="ECO:0007669"/>
    <property type="project" value="UniProtKB-KW"/>
</dbReference>
<gene>
    <name evidence="13" type="ORF">OBBRIDRAFT_817467</name>
</gene>
<keyword evidence="6" id="KW-0805">Transcription regulation</keyword>
<keyword evidence="8" id="KW-0804">Transcription</keyword>
<evidence type="ECO:0000256" key="7">
    <source>
        <dbReference type="ARBA" id="ARBA00023125"/>
    </source>
</evidence>
<feature type="domain" description="Rrn7/TAF1B C-terminal cyclin" evidence="12">
    <location>
        <begin position="301"/>
        <end position="474"/>
    </location>
</feature>
<dbReference type="GO" id="GO:0001164">
    <property type="term" value="F:RNA polymerase I core promoter sequence-specific DNA binding"/>
    <property type="evidence" value="ECO:0007669"/>
    <property type="project" value="InterPro"/>
</dbReference>
<dbReference type="Pfam" id="PF20645">
    <property type="entry name" value="Rrn7_cyclin_C"/>
    <property type="match status" value="1"/>
</dbReference>
<dbReference type="PANTHER" id="PTHR31576:SF2">
    <property type="entry name" value="TATA BOX-BINDING PROTEIN-ASSOCIATED FACTOR RNA POLYMERASE I SUBUNIT B"/>
    <property type="match status" value="1"/>
</dbReference>
<dbReference type="EMBL" id="KV722347">
    <property type="protein sequence ID" value="OCH94136.1"/>
    <property type="molecule type" value="Genomic_DNA"/>
</dbReference>
<keyword evidence="4" id="KW-0863">Zinc-finger</keyword>
<protein>
    <recommendedName>
        <fullName evidence="15">RRN7-type domain-containing protein</fullName>
    </recommendedName>
</protein>
<reference evidence="13 14" key="1">
    <citation type="submission" date="2016-07" db="EMBL/GenBank/DDBJ databases">
        <title>Draft genome of the white-rot fungus Obba rivulosa 3A-2.</title>
        <authorList>
            <consortium name="DOE Joint Genome Institute"/>
            <person name="Miettinen O."/>
            <person name="Riley R."/>
            <person name="Acob R."/>
            <person name="Barry K."/>
            <person name="Cullen D."/>
            <person name="De Vries R."/>
            <person name="Hainaut M."/>
            <person name="Hatakka A."/>
            <person name="Henrissat B."/>
            <person name="Hilden K."/>
            <person name="Kuo R."/>
            <person name="Labutti K."/>
            <person name="Lipzen A."/>
            <person name="Makela M.R."/>
            <person name="Sandor L."/>
            <person name="Spatafora J.W."/>
            <person name="Grigoriev I.V."/>
            <person name="Hibbett D.S."/>
        </authorList>
    </citation>
    <scope>NUCLEOTIDE SEQUENCE [LARGE SCALE GENOMIC DNA]</scope>
    <source>
        <strain evidence="13 14">3A-2</strain>
    </source>
</reference>
<evidence type="ECO:0000256" key="5">
    <source>
        <dbReference type="ARBA" id="ARBA00022833"/>
    </source>
</evidence>
<evidence type="ECO:0000313" key="13">
    <source>
        <dbReference type="EMBL" id="OCH94136.1"/>
    </source>
</evidence>
<evidence type="ECO:0000259" key="12">
    <source>
        <dbReference type="Pfam" id="PF20645"/>
    </source>
</evidence>
<sequence length="601" mass="67664">MPPRRRCPVCGSKQWHKEPSSGLITCSEGHVLQNYRNETREVTELGPHALRKRALKSGRKRKEKQSKANPRLYHGERARFHYFQCLQLILRMQVTYLAEAWGLPPEFETVCRDLWALNLSLLPSLPPVEPLHYMRDERTGGDGSSVHPASTGKNPSEDDTDDHRAAQGDDHATTAGQELSSSSSSSEDEEDDAIMADLMREASVVSTSSDEDVEDGPDVQQKPQAVKKKRAYRQYDAPDSTIAVLMLACWTLRLPVMYMDFVRLIETYELPYLDSIRLLPPELALHLTKHTKQALSPHHAPMPLQLHRLTARLAKLMYSQYGVCTPEMNAAPILWRAVRALCGTPTLYTMTKKLARVISLPLTLHRSLAPGLPHVKKGDPSWHKYDNAVPEVSLVASIIVVLKLVYGLDGKPRLPKEQEDPACAMPRFPDVMKAIEDLDTKIQEETALFSAKEEISVLDLDDNMLDQYIAFTEKALLSPAKDKSTGRSAVADFFPLEQGPSLSPESARVHSHVPAPMPPGLPALEMDRDDGDLRPGEQYTIYNTLDVLGVLPEDYGTVVRRAANWAGVDEDYIAGVVERFERRLVRWWDRRREEEDADDKE</sequence>